<reference evidence="1 2" key="1">
    <citation type="submission" date="2018-11" db="EMBL/GenBank/DDBJ databases">
        <title>The draft genome sequence of Amphritea opalescens ANRC-JH13T.</title>
        <authorList>
            <person name="Fang Z."/>
            <person name="Zhang Y."/>
            <person name="Han X."/>
        </authorList>
    </citation>
    <scope>NUCLEOTIDE SEQUENCE [LARGE SCALE GENOMIC DNA]</scope>
    <source>
        <strain evidence="1 2">ANRC-JH13</strain>
    </source>
</reference>
<keyword evidence="2" id="KW-1185">Reference proteome</keyword>
<evidence type="ECO:0000313" key="1">
    <source>
        <dbReference type="EMBL" id="RTE64968.1"/>
    </source>
</evidence>
<dbReference type="Proteomes" id="UP000283087">
    <property type="component" value="Unassembled WGS sequence"/>
</dbReference>
<name>A0A430KN98_9GAMM</name>
<organism evidence="1 2">
    <name type="scientific">Amphritea opalescens</name>
    <dbReference type="NCBI Taxonomy" id="2490544"/>
    <lineage>
        <taxon>Bacteria</taxon>
        <taxon>Pseudomonadati</taxon>
        <taxon>Pseudomonadota</taxon>
        <taxon>Gammaproteobacteria</taxon>
        <taxon>Oceanospirillales</taxon>
        <taxon>Oceanospirillaceae</taxon>
        <taxon>Amphritea</taxon>
    </lineage>
</organism>
<dbReference type="AlphaFoldDB" id="A0A430KN98"/>
<dbReference type="RefSeq" id="WP_126159467.1">
    <property type="nucleotide sequence ID" value="NZ_RQXW01000015.1"/>
</dbReference>
<dbReference type="OrthoDB" id="6086922at2"/>
<dbReference type="PANTHER" id="PTHR35748:SF1">
    <property type="entry name" value="OS05G0358400 PROTEIN"/>
    <property type="match status" value="1"/>
</dbReference>
<proteinExistence type="predicted"/>
<comment type="caution">
    <text evidence="1">The sequence shown here is derived from an EMBL/GenBank/DDBJ whole genome shotgun (WGS) entry which is preliminary data.</text>
</comment>
<accession>A0A430KN98</accession>
<evidence type="ECO:0000313" key="2">
    <source>
        <dbReference type="Proteomes" id="UP000283087"/>
    </source>
</evidence>
<gene>
    <name evidence="1" type="ORF">EH243_14750</name>
</gene>
<dbReference type="PANTHER" id="PTHR35748">
    <property type="entry name" value="OS05G0358400 PROTEIN"/>
    <property type="match status" value="1"/>
</dbReference>
<protein>
    <submittedName>
        <fullName evidence="1">Gamma-glutamylcyclotransferase</fullName>
    </submittedName>
</protein>
<keyword evidence="1" id="KW-0808">Transferase</keyword>
<dbReference type="EMBL" id="RQXW01000015">
    <property type="protein sequence ID" value="RTE64968.1"/>
    <property type="molecule type" value="Genomic_DNA"/>
</dbReference>
<sequence>MISVVGYGSLLSERSALQTVPTLQNFRLVRVPGYRRIFNKVGIVFLSRYGADPESLELASCSTEAATDSIICSQFECPVDDFAELYEREHRFRWVEVDTLPLGGTGDQTLLTKGRMCTGYNDSDYRLNKCITPEDYELRVGRFYAGRLWRDDIRPFPRYLAFCLQAAESQGAKVLDNFLDSSYLADGVTSIRAYLQQAPELQDWRLVDTGYQYPKNR</sequence>
<dbReference type="GO" id="GO:0016740">
    <property type="term" value="F:transferase activity"/>
    <property type="evidence" value="ECO:0007669"/>
    <property type="project" value="UniProtKB-KW"/>
</dbReference>
<dbReference type="Gene3D" id="3.10.490.10">
    <property type="entry name" value="Gamma-glutamyl cyclotransferase-like"/>
    <property type="match status" value="1"/>
</dbReference>